<dbReference type="InterPro" id="IPR004358">
    <property type="entry name" value="Sig_transdc_His_kin-like_C"/>
</dbReference>
<dbReference type="SUPFAM" id="SSF55874">
    <property type="entry name" value="ATPase domain of HSP90 chaperone/DNA topoisomerase II/histidine kinase"/>
    <property type="match status" value="1"/>
</dbReference>
<dbReference type="PROSITE" id="PS50110">
    <property type="entry name" value="RESPONSE_REGULATORY"/>
    <property type="match status" value="1"/>
</dbReference>
<dbReference type="SMART" id="SM00062">
    <property type="entry name" value="PBPb"/>
    <property type="match status" value="2"/>
</dbReference>
<dbReference type="PANTHER" id="PTHR43047:SF72">
    <property type="entry name" value="OSMOSENSING HISTIDINE PROTEIN KINASE SLN1"/>
    <property type="match status" value="1"/>
</dbReference>
<dbReference type="PRINTS" id="PR00344">
    <property type="entry name" value="BCTRLSENSOR"/>
</dbReference>
<dbReference type="CDD" id="cd17546">
    <property type="entry name" value="REC_hyHK_CKI1_RcsC-like"/>
    <property type="match status" value="1"/>
</dbReference>
<dbReference type="RefSeq" id="WP_237486501.1">
    <property type="nucleotide sequence ID" value="NZ_CAKLCM010000003.1"/>
</dbReference>
<dbReference type="InterPro" id="IPR003661">
    <property type="entry name" value="HisK_dim/P_dom"/>
</dbReference>
<organism evidence="10 11">
    <name type="scientific">Vibrio hippocampi</name>
    <dbReference type="NCBI Taxonomy" id="654686"/>
    <lineage>
        <taxon>Bacteria</taxon>
        <taxon>Pseudomonadati</taxon>
        <taxon>Pseudomonadota</taxon>
        <taxon>Gammaproteobacteria</taxon>
        <taxon>Vibrionales</taxon>
        <taxon>Vibrionaceae</taxon>
        <taxon>Vibrio</taxon>
    </lineage>
</organism>
<dbReference type="InterPro" id="IPR005467">
    <property type="entry name" value="His_kinase_dom"/>
</dbReference>
<evidence type="ECO:0000313" key="10">
    <source>
        <dbReference type="EMBL" id="CAH0529978.1"/>
    </source>
</evidence>
<keyword evidence="4 10" id="KW-0808">Transferase</keyword>
<evidence type="ECO:0000256" key="5">
    <source>
        <dbReference type="ARBA" id="ARBA00022777"/>
    </source>
</evidence>
<dbReference type="Pfam" id="PF00512">
    <property type="entry name" value="HisKA"/>
    <property type="match status" value="1"/>
</dbReference>
<dbReference type="CDD" id="cd00082">
    <property type="entry name" value="HisKA"/>
    <property type="match status" value="1"/>
</dbReference>
<evidence type="ECO:0000313" key="11">
    <source>
        <dbReference type="Proteomes" id="UP000838160"/>
    </source>
</evidence>
<dbReference type="InterPro" id="IPR001789">
    <property type="entry name" value="Sig_transdc_resp-reg_receiver"/>
</dbReference>
<evidence type="ECO:0000259" key="9">
    <source>
        <dbReference type="PROSITE" id="PS50110"/>
    </source>
</evidence>
<dbReference type="GO" id="GO:0004673">
    <property type="term" value="F:protein histidine kinase activity"/>
    <property type="evidence" value="ECO:0007669"/>
    <property type="project" value="UniProtKB-EC"/>
</dbReference>
<feature type="domain" description="Response regulatory" evidence="9">
    <location>
        <begin position="975"/>
        <end position="1092"/>
    </location>
</feature>
<dbReference type="Gene3D" id="1.10.287.130">
    <property type="match status" value="1"/>
</dbReference>
<dbReference type="CDD" id="cd16922">
    <property type="entry name" value="HATPase_EvgS-ArcB-TorS-like"/>
    <property type="match status" value="1"/>
</dbReference>
<gene>
    <name evidence="10" type="primary">evgS_1</name>
    <name evidence="10" type="ORF">VHP8226_03704</name>
</gene>
<dbReference type="PROSITE" id="PS50109">
    <property type="entry name" value="HIS_KIN"/>
    <property type="match status" value="1"/>
</dbReference>
<feature type="modified residue" description="4-aspartylphosphate" evidence="7">
    <location>
        <position position="1025"/>
    </location>
</feature>
<dbReference type="InterPro" id="IPR036890">
    <property type="entry name" value="HATPase_C_sf"/>
</dbReference>
<dbReference type="InterPro" id="IPR011006">
    <property type="entry name" value="CheY-like_superfamily"/>
</dbReference>
<evidence type="ECO:0000256" key="3">
    <source>
        <dbReference type="ARBA" id="ARBA00022553"/>
    </source>
</evidence>
<dbReference type="SUPFAM" id="SSF47384">
    <property type="entry name" value="Homodimeric domain of signal transducing histidine kinase"/>
    <property type="match status" value="1"/>
</dbReference>
<dbReference type="Gene3D" id="3.30.565.10">
    <property type="entry name" value="Histidine kinase-like ATPase, C-terminal domain"/>
    <property type="match status" value="1"/>
</dbReference>
<reference evidence="10" key="1">
    <citation type="submission" date="2021-12" db="EMBL/GenBank/DDBJ databases">
        <authorList>
            <person name="Rodrigo-Torres L."/>
            <person name="Arahal R. D."/>
            <person name="Lucena T."/>
        </authorList>
    </citation>
    <scope>NUCLEOTIDE SEQUENCE</scope>
    <source>
        <strain evidence="10">CECT 8226</strain>
    </source>
</reference>
<evidence type="ECO:0000256" key="6">
    <source>
        <dbReference type="ARBA" id="ARBA00022801"/>
    </source>
</evidence>
<dbReference type="SUPFAM" id="SSF47226">
    <property type="entry name" value="Histidine-containing phosphotransfer domain, HPT domain"/>
    <property type="match status" value="1"/>
</dbReference>
<dbReference type="PANTHER" id="PTHR43047">
    <property type="entry name" value="TWO-COMPONENT HISTIDINE PROTEIN KINASE"/>
    <property type="match status" value="1"/>
</dbReference>
<evidence type="ECO:0000259" key="8">
    <source>
        <dbReference type="PROSITE" id="PS50109"/>
    </source>
</evidence>
<accession>A0ABN8DPG2</accession>
<dbReference type="InterPro" id="IPR036097">
    <property type="entry name" value="HisK_dim/P_sf"/>
</dbReference>
<dbReference type="InterPro" id="IPR001638">
    <property type="entry name" value="Solute-binding_3/MltF_N"/>
</dbReference>
<evidence type="ECO:0000256" key="1">
    <source>
        <dbReference type="ARBA" id="ARBA00000085"/>
    </source>
</evidence>
<dbReference type="SMART" id="SM00448">
    <property type="entry name" value="REC"/>
    <property type="match status" value="1"/>
</dbReference>
<comment type="caution">
    <text evidence="10">The sequence shown here is derived from an EMBL/GenBank/DDBJ whole genome shotgun (WGS) entry which is preliminary data.</text>
</comment>
<dbReference type="InterPro" id="IPR036641">
    <property type="entry name" value="HPT_dom_sf"/>
</dbReference>
<dbReference type="SMART" id="SM00388">
    <property type="entry name" value="HisKA"/>
    <property type="match status" value="1"/>
</dbReference>
<evidence type="ECO:0000256" key="4">
    <source>
        <dbReference type="ARBA" id="ARBA00022679"/>
    </source>
</evidence>
<dbReference type="SMART" id="SM00387">
    <property type="entry name" value="HATPase_c"/>
    <property type="match status" value="1"/>
</dbReference>
<keyword evidence="5" id="KW-0418">Kinase</keyword>
<dbReference type="EC" id="2.7.13.3" evidence="2"/>
<keyword evidence="3 7" id="KW-0597">Phosphoprotein</keyword>
<dbReference type="Pfam" id="PF02518">
    <property type="entry name" value="HATPase_c"/>
    <property type="match status" value="1"/>
</dbReference>
<name>A0ABN8DPG2_9VIBR</name>
<dbReference type="Pfam" id="PF00072">
    <property type="entry name" value="Response_reg"/>
    <property type="match status" value="1"/>
</dbReference>
<protein>
    <recommendedName>
        <fullName evidence="2">histidine kinase</fullName>
        <ecNumber evidence="2">2.7.13.3</ecNumber>
    </recommendedName>
</protein>
<evidence type="ECO:0000256" key="2">
    <source>
        <dbReference type="ARBA" id="ARBA00012438"/>
    </source>
</evidence>
<dbReference type="SUPFAM" id="SSF53850">
    <property type="entry name" value="Periplasmic binding protein-like II"/>
    <property type="match status" value="2"/>
</dbReference>
<proteinExistence type="predicted"/>
<dbReference type="Gene3D" id="1.20.120.160">
    <property type="entry name" value="HPT domain"/>
    <property type="match status" value="1"/>
</dbReference>
<dbReference type="Gene3D" id="3.40.50.2300">
    <property type="match status" value="1"/>
</dbReference>
<evidence type="ECO:0000256" key="7">
    <source>
        <dbReference type="PROSITE-ProRule" id="PRU00169"/>
    </source>
</evidence>
<comment type="catalytic activity">
    <reaction evidence="1">
        <text>ATP + protein L-histidine = ADP + protein N-phospho-L-histidine.</text>
        <dbReference type="EC" id="2.7.13.3"/>
    </reaction>
</comment>
<dbReference type="SUPFAM" id="SSF52172">
    <property type="entry name" value="CheY-like"/>
    <property type="match status" value="1"/>
</dbReference>
<keyword evidence="11" id="KW-1185">Reference proteome</keyword>
<dbReference type="Pfam" id="PF00497">
    <property type="entry name" value="SBP_bac_3"/>
    <property type="match status" value="2"/>
</dbReference>
<dbReference type="EMBL" id="CAKLCM010000003">
    <property type="protein sequence ID" value="CAH0529978.1"/>
    <property type="molecule type" value="Genomic_DNA"/>
</dbReference>
<keyword evidence="6" id="KW-0378">Hydrolase</keyword>
<dbReference type="Proteomes" id="UP000838160">
    <property type="component" value="Unassembled WGS sequence"/>
</dbReference>
<feature type="domain" description="Histidine kinase" evidence="8">
    <location>
        <begin position="675"/>
        <end position="891"/>
    </location>
</feature>
<dbReference type="Gene3D" id="3.40.190.10">
    <property type="entry name" value="Periplasmic binding protein-like II"/>
    <property type="match status" value="4"/>
</dbReference>
<sequence>MRRPIELICYLVLLIVGVFSPASWAHSTQYSKHFTFGVIIENPTDSVALQHNQANLTTHYAINSDYLHNIARALDMDFTFKAFSNIDDILNAVENKEIDGALGFSRTPEREKRFLFSKPIFESSVAQWYSDERFAQLPQSRIEWACVANSTFCQHILKHSPKALKRYDNFPQAMQAVLNGEAQAIVSGFISISEYLDRHNITDGLLSIPSTLPPVQMRLLTTKDNQQLVDKFNHILEWEEKGLNVRSIASRNRYHIANKLISQYRQTFGEQRPITYSTSSNAYPFFYTNEEGVNQGFLIDLFALLKARTGLQFSYHSPITSKGDVAGFTAHLVPVAYSNEPPTTDWNITKPFITQDYVSMETSSLLTGEKNGRIGVLISLQKQGIVHLESWRDSSVIRFNDLSDMVEALKEGDIDVAYVPEDVSHAFIANGVDSDILLGNRAPLSISLAFAVSKANSQILKLMNALLDTIDAQEVEEINQRYRLFNLHYGYNTAEITRIAIAVVIVFLVLIAFGCIGRNNLRLKIKLAESLADHEEKEKFWLTGIIQELSSLVFIHDTENNLVLSNCSKLRDGSCSGCQLIDSDTQQSLTDNAQELRTVFKNKRLSQTHRTSGCHLNIQHATRERKAIKSTASGKPYVITVIQDISEQQRREDGYLKAQQDAQSAVEARERFLATMSHELRTPIAGVHGLLDLLQMKLKEQTLISMVEQAQRSISHLNQLVDEILDFSKIDSGEISINPSDIDLVATLCESARSFEPRAELKSLQYRVDIKPFPQRLVCIDGTRVTQIINNLLSNAIKFTPQGFVQFSARVVDHAMILSVADSGIGMSEEQQIKVLKPFTQADDTITREFGGTGLGLTIVDKLVSTMKGQLSIKSEPNCGTTITVTLPFEAVEQPEHHWLHSLPFDSLPEQTKAWLEIWQVPLTCVDNMPASQQQAAVEFTALEQKYPDLLYRAVKDGQTSIAPVELALPRLSGSVLVAEDNALNRSILDMQLRELGVDFVMVNDGLMAKQWLEQRSDFEVLISDFHMPKMDGPQLARFVRQHAHYCDLPIIAITADDKRVAQVKAQDCGINFVLTKPYNLEQFAAALQPLLSTVDAIPAWLTPFASSEREQIAQLFVDTMRHDLQSLANNKITPVQKRALHNIKGGLAALQITGLVDQVIAIEKQSGDQFKQAINQFVGQLESEIQTTISWINNHD</sequence>
<dbReference type="InterPro" id="IPR003594">
    <property type="entry name" value="HATPase_dom"/>
</dbReference>